<reference evidence="20" key="1">
    <citation type="journal article" date="2022" name="Int. J. Syst. Evol. Microbiol.">
        <title>Cellulosimicrobium protaetiae sp. nov., isolated from the gut of the larva of Protaetia brevitarsis seulensis.</title>
        <authorList>
            <person name="Le Han H."/>
            <person name="Nguyen T.T.H."/>
            <person name="Li Z."/>
            <person name="Shin N.R."/>
            <person name="Kim S.G."/>
        </authorList>
    </citation>
    <scope>NUCLEOTIDE SEQUENCE [LARGE SCALE GENOMIC DNA]</scope>
    <source>
        <strain evidence="20">BI34</strain>
    </source>
</reference>
<evidence type="ECO:0000256" key="10">
    <source>
        <dbReference type="ARBA" id="ARBA00023204"/>
    </source>
</evidence>
<keyword evidence="10 14" id="KW-0234">DNA repair</keyword>
<proteinExistence type="inferred from homology"/>
<keyword evidence="4 14" id="KW-0479">Metal-binding</keyword>
<dbReference type="GO" id="GO:0046872">
    <property type="term" value="F:metal ion binding"/>
    <property type="evidence" value="ECO:0007669"/>
    <property type="project" value="UniProtKB-KW"/>
</dbReference>
<dbReference type="GO" id="GO:0006260">
    <property type="term" value="P:DNA replication"/>
    <property type="evidence" value="ECO:0007669"/>
    <property type="project" value="UniProtKB-UniRule"/>
</dbReference>
<keyword evidence="9 14" id="KW-0233">DNA recombination</keyword>
<keyword evidence="2 14" id="KW-0132">Cell division</keyword>
<feature type="binding site" evidence="14">
    <location>
        <position position="274"/>
    </location>
    <ligand>
        <name>ATP</name>
        <dbReference type="ChEBI" id="CHEBI:30616"/>
    </ligand>
</feature>
<evidence type="ECO:0000256" key="6">
    <source>
        <dbReference type="ARBA" id="ARBA00022763"/>
    </source>
</evidence>
<evidence type="ECO:0000313" key="19">
    <source>
        <dbReference type="EMBL" id="QJW35255.1"/>
    </source>
</evidence>
<dbReference type="FunFam" id="2.40.50.140:FF:000163">
    <property type="entry name" value="Probable DNA ligase"/>
    <property type="match status" value="1"/>
</dbReference>
<feature type="binding site" evidence="14">
    <location>
        <position position="303"/>
    </location>
    <ligand>
        <name>ATP</name>
        <dbReference type="ChEBI" id="CHEBI:30616"/>
    </ligand>
</feature>
<evidence type="ECO:0000256" key="5">
    <source>
        <dbReference type="ARBA" id="ARBA00022741"/>
    </source>
</evidence>
<feature type="domain" description="ATP-dependent DNA ligase family profile" evidence="18">
    <location>
        <begin position="346"/>
        <end position="459"/>
    </location>
</feature>
<dbReference type="CDD" id="cd07972">
    <property type="entry name" value="OBF_DNA_ligase_Arch_LigB"/>
    <property type="match status" value="1"/>
</dbReference>
<dbReference type="Gene3D" id="2.40.50.140">
    <property type="entry name" value="Nucleic acid-binding proteins"/>
    <property type="match status" value="1"/>
</dbReference>
<organism evidence="19 20">
    <name type="scientific">Cellulosimicrobium protaetiae</name>
    <dbReference type="NCBI Taxonomy" id="2587808"/>
    <lineage>
        <taxon>Bacteria</taxon>
        <taxon>Bacillati</taxon>
        <taxon>Actinomycetota</taxon>
        <taxon>Actinomycetes</taxon>
        <taxon>Micrococcales</taxon>
        <taxon>Promicromonosporaceae</taxon>
        <taxon>Cellulosimicrobium</taxon>
    </lineage>
</organism>
<evidence type="ECO:0000256" key="13">
    <source>
        <dbReference type="ARBA" id="ARBA00054532"/>
    </source>
</evidence>
<keyword evidence="1 14" id="KW-0436">Ligase</keyword>
<comment type="similarity">
    <text evidence="14 16">Belongs to the ATP-dependent DNA ligase family.</text>
</comment>
<dbReference type="NCBIfam" id="TIGR00574">
    <property type="entry name" value="dnl1"/>
    <property type="match status" value="1"/>
</dbReference>
<dbReference type="InterPro" id="IPR036599">
    <property type="entry name" value="DNA_ligase_N_sf"/>
</dbReference>
<dbReference type="GO" id="GO:0071897">
    <property type="term" value="P:DNA biosynthetic process"/>
    <property type="evidence" value="ECO:0007669"/>
    <property type="project" value="InterPro"/>
</dbReference>
<keyword evidence="7 14" id="KW-0067">ATP-binding</keyword>
<dbReference type="GO" id="GO:0051301">
    <property type="term" value="P:cell division"/>
    <property type="evidence" value="ECO:0007669"/>
    <property type="project" value="UniProtKB-KW"/>
</dbReference>
<dbReference type="KEGG" id="cprt:FIC82_002580"/>
<comment type="catalytic activity">
    <reaction evidence="12 14 15">
        <text>ATP + (deoxyribonucleotide)n-3'-hydroxyl + 5'-phospho-(deoxyribonucleotide)m = (deoxyribonucleotide)n+m + AMP + diphosphate.</text>
        <dbReference type="EC" id="6.5.1.1"/>
    </reaction>
</comment>
<dbReference type="CDD" id="cd07901">
    <property type="entry name" value="Adenylation_DNA_ligase_Arch_LigB"/>
    <property type="match status" value="1"/>
</dbReference>
<feature type="binding site" evidence="14">
    <location>
        <position position="252"/>
    </location>
    <ligand>
        <name>ATP</name>
        <dbReference type="ChEBI" id="CHEBI:30616"/>
    </ligand>
</feature>
<protein>
    <recommendedName>
        <fullName evidence="14">Probable DNA ligase</fullName>
        <ecNumber evidence="14">6.5.1.1</ecNumber>
    </recommendedName>
    <alternativeName>
        <fullName evidence="14">Polydeoxyribonucleotide synthase [ATP]</fullName>
    </alternativeName>
</protein>
<dbReference type="GO" id="GO:0003677">
    <property type="term" value="F:DNA binding"/>
    <property type="evidence" value="ECO:0007669"/>
    <property type="project" value="InterPro"/>
</dbReference>
<dbReference type="SUPFAM" id="SSF50249">
    <property type="entry name" value="Nucleic acid-binding proteins"/>
    <property type="match status" value="1"/>
</dbReference>
<dbReference type="Pfam" id="PF04675">
    <property type="entry name" value="DNA_ligase_A_N"/>
    <property type="match status" value="1"/>
</dbReference>
<dbReference type="PANTHER" id="PTHR45674">
    <property type="entry name" value="DNA LIGASE 1/3 FAMILY MEMBER"/>
    <property type="match status" value="1"/>
</dbReference>
<dbReference type="PROSITE" id="PS50160">
    <property type="entry name" value="DNA_LIGASE_A3"/>
    <property type="match status" value="1"/>
</dbReference>
<dbReference type="HAMAP" id="MF_00407">
    <property type="entry name" value="DNA_ligase"/>
    <property type="match status" value="1"/>
</dbReference>
<dbReference type="Gene3D" id="1.10.3260.10">
    <property type="entry name" value="DNA ligase, ATP-dependent, N-terminal domain"/>
    <property type="match status" value="1"/>
</dbReference>
<keyword evidence="3 14" id="KW-0235">DNA replication</keyword>
<dbReference type="Proteomes" id="UP000451354">
    <property type="component" value="Chromosome"/>
</dbReference>
<keyword evidence="5 14" id="KW-0547">Nucleotide-binding</keyword>
<dbReference type="InterPro" id="IPR016059">
    <property type="entry name" value="DNA_ligase_ATP-dep_CS"/>
</dbReference>
<dbReference type="Pfam" id="PF04679">
    <property type="entry name" value="DNA_ligase_A_C"/>
    <property type="match status" value="1"/>
</dbReference>
<evidence type="ECO:0000256" key="15">
    <source>
        <dbReference type="RuleBase" id="RU000617"/>
    </source>
</evidence>
<dbReference type="InterPro" id="IPR022865">
    <property type="entry name" value="DNA_ligae_ATP-dep_bac/arc"/>
</dbReference>
<dbReference type="SUPFAM" id="SSF117018">
    <property type="entry name" value="ATP-dependent DNA ligase DNA-binding domain"/>
    <property type="match status" value="1"/>
</dbReference>
<dbReference type="GO" id="GO:0006281">
    <property type="term" value="P:DNA repair"/>
    <property type="evidence" value="ECO:0007669"/>
    <property type="project" value="UniProtKB-UniRule"/>
</dbReference>
<feature type="region of interest" description="Disordered" evidence="17">
    <location>
        <begin position="226"/>
        <end position="246"/>
    </location>
</feature>
<dbReference type="GO" id="GO:0006310">
    <property type="term" value="P:DNA recombination"/>
    <property type="evidence" value="ECO:0007669"/>
    <property type="project" value="UniProtKB-UniRule"/>
</dbReference>
<evidence type="ECO:0000256" key="9">
    <source>
        <dbReference type="ARBA" id="ARBA00023172"/>
    </source>
</evidence>
<dbReference type="EC" id="6.5.1.1" evidence="14"/>
<keyword evidence="6 14" id="KW-0227">DNA damage</keyword>
<evidence type="ECO:0000313" key="20">
    <source>
        <dbReference type="Proteomes" id="UP000451354"/>
    </source>
</evidence>
<dbReference type="GO" id="GO:0003910">
    <property type="term" value="F:DNA ligase (ATP) activity"/>
    <property type="evidence" value="ECO:0007669"/>
    <property type="project" value="UniProtKB-UniRule"/>
</dbReference>
<dbReference type="InterPro" id="IPR050191">
    <property type="entry name" value="ATP-dep_DNA_ligase"/>
</dbReference>
<evidence type="ECO:0000256" key="16">
    <source>
        <dbReference type="RuleBase" id="RU004196"/>
    </source>
</evidence>
<comment type="cofactor">
    <cofactor evidence="14">
        <name>Mg(2+)</name>
        <dbReference type="ChEBI" id="CHEBI:18420"/>
    </cofactor>
</comment>
<keyword evidence="11 14" id="KW-0131">Cell cycle</keyword>
<dbReference type="OrthoDB" id="3733803at2"/>
<evidence type="ECO:0000259" key="18">
    <source>
        <dbReference type="PROSITE" id="PS50160"/>
    </source>
</evidence>
<feature type="binding site" evidence="14">
    <location>
        <position position="425"/>
    </location>
    <ligand>
        <name>ATP</name>
        <dbReference type="ChEBI" id="CHEBI:30616"/>
    </ligand>
</feature>
<dbReference type="NCBIfam" id="NF002868">
    <property type="entry name" value="PRK03180.1"/>
    <property type="match status" value="1"/>
</dbReference>
<sequence length="553" mass="58218">MLLAEVAATSDAVAATRSRLAKRAAIADLLRRVADDAGSVGTADDTDDGGDGGRRDEVEIAVAYLAGELRQRRTGLGWRSLRDLPTPAEEPSLTLTTVDAAFARMADLSGPGSATARQAEASALFGAATAREQSLLAGLVSGELRQGALDSVVVDAVAEAAGVPADAVRRAVMLAGATGPVARAALTAGSPEAATEALATLRLTVGRPVRPMLAQSAPDVGAALEKLGAGPATGSDDDAGDHPPSGTAVAVDVKLDGIRIQVHRDGDDVRVFTRSLDDITERVPEIVAAARALPARTLVLDGEALVVGPDGVPRPFQETAARSATQGERSAAEEAELAASLELSPFFFDVLHVDGRDLLDEPLRERLAVLDDVAGTHAVRRLVTDDADAAAAFFEGAVAEGQEGVVVKSLDTPYAAGRRGAGWVKVKPRHTLDLVVLAVEQGSGRRRGWLSNIWLGARDPDGGFVMLGKTFKGMTDEMLEWQTRRFRELETSDDGYVVHVRPEQVVEIAFDGLQRSTRYPGGLALRFARVLRYRDDKTAAEADTIDAVRALAR</sequence>
<dbReference type="InterPro" id="IPR012340">
    <property type="entry name" value="NA-bd_OB-fold"/>
</dbReference>
<comment type="function">
    <text evidence="13 14">DNA ligase that seals nicks in double-stranded DNA during DNA replication, DNA recombination and DNA repair.</text>
</comment>
<dbReference type="GO" id="GO:0005524">
    <property type="term" value="F:ATP binding"/>
    <property type="evidence" value="ECO:0007669"/>
    <property type="project" value="UniProtKB-UniRule"/>
</dbReference>
<evidence type="ECO:0000256" key="14">
    <source>
        <dbReference type="HAMAP-Rule" id="MF_00407"/>
    </source>
</evidence>
<evidence type="ECO:0000256" key="12">
    <source>
        <dbReference type="ARBA" id="ARBA00034003"/>
    </source>
</evidence>
<dbReference type="InterPro" id="IPR012308">
    <property type="entry name" value="DNA_ligase_ATP-dep_N"/>
</dbReference>
<keyword evidence="8 14" id="KW-0460">Magnesium</keyword>
<keyword evidence="20" id="KW-1185">Reference proteome</keyword>
<dbReference type="RefSeq" id="WP_154797441.1">
    <property type="nucleotide sequence ID" value="NZ_CP052757.1"/>
</dbReference>
<evidence type="ECO:0000256" key="4">
    <source>
        <dbReference type="ARBA" id="ARBA00022723"/>
    </source>
</evidence>
<evidence type="ECO:0000256" key="17">
    <source>
        <dbReference type="SAM" id="MobiDB-lite"/>
    </source>
</evidence>
<name>A0A6M5UDG9_9MICO</name>
<feature type="binding site" evidence="14">
    <location>
        <position position="419"/>
    </location>
    <ligand>
        <name>ATP</name>
        <dbReference type="ChEBI" id="CHEBI:30616"/>
    </ligand>
</feature>
<dbReference type="PROSITE" id="PS00697">
    <property type="entry name" value="DNA_LIGASE_A1"/>
    <property type="match status" value="1"/>
</dbReference>
<dbReference type="AlphaFoldDB" id="A0A6M5UDG9"/>
<dbReference type="EMBL" id="CP052757">
    <property type="protein sequence ID" value="QJW35255.1"/>
    <property type="molecule type" value="Genomic_DNA"/>
</dbReference>
<dbReference type="Gene3D" id="3.30.470.30">
    <property type="entry name" value="DNA ligase/mRNA capping enzyme"/>
    <property type="match status" value="1"/>
</dbReference>
<dbReference type="InterPro" id="IPR012310">
    <property type="entry name" value="DNA_ligase_ATP-dep_cent"/>
</dbReference>
<dbReference type="InterPro" id="IPR012309">
    <property type="entry name" value="DNA_ligase_ATP-dep_C"/>
</dbReference>
<evidence type="ECO:0000256" key="7">
    <source>
        <dbReference type="ARBA" id="ARBA00022840"/>
    </source>
</evidence>
<dbReference type="SUPFAM" id="SSF56091">
    <property type="entry name" value="DNA ligase/mRNA capping enzyme, catalytic domain"/>
    <property type="match status" value="1"/>
</dbReference>
<accession>A0A6M5UDG9</accession>
<evidence type="ECO:0000256" key="3">
    <source>
        <dbReference type="ARBA" id="ARBA00022705"/>
    </source>
</evidence>
<feature type="binding site" evidence="14">
    <location>
        <position position="348"/>
    </location>
    <ligand>
        <name>ATP</name>
        <dbReference type="ChEBI" id="CHEBI:30616"/>
    </ligand>
</feature>
<dbReference type="PANTHER" id="PTHR45674:SF13">
    <property type="entry name" value="DNA LIGASE-RELATED"/>
    <property type="match status" value="1"/>
</dbReference>
<evidence type="ECO:0000256" key="11">
    <source>
        <dbReference type="ARBA" id="ARBA00023306"/>
    </source>
</evidence>
<gene>
    <name evidence="14" type="primary">lig</name>
    <name evidence="19" type="ORF">FIC82_002580</name>
</gene>
<evidence type="ECO:0000256" key="8">
    <source>
        <dbReference type="ARBA" id="ARBA00022842"/>
    </source>
</evidence>
<evidence type="ECO:0000256" key="1">
    <source>
        <dbReference type="ARBA" id="ARBA00022598"/>
    </source>
</evidence>
<feature type="active site" description="N6-AMP-lysine intermediate" evidence="14">
    <location>
        <position position="254"/>
    </location>
</feature>
<dbReference type="Pfam" id="PF01068">
    <property type="entry name" value="DNA_ligase_A_M"/>
    <property type="match status" value="1"/>
</dbReference>
<evidence type="ECO:0000256" key="2">
    <source>
        <dbReference type="ARBA" id="ARBA00022618"/>
    </source>
</evidence>
<feature type="binding site" evidence="14">
    <location>
        <position position="259"/>
    </location>
    <ligand>
        <name>ATP</name>
        <dbReference type="ChEBI" id="CHEBI:30616"/>
    </ligand>
</feature>
<dbReference type="InterPro" id="IPR000977">
    <property type="entry name" value="DNA_ligase_ATP-dep"/>
</dbReference>